<keyword evidence="2" id="KW-1185">Reference proteome</keyword>
<comment type="caution">
    <text evidence="1">The sequence shown here is derived from an EMBL/GenBank/DDBJ whole genome shotgun (WGS) entry which is preliminary data.</text>
</comment>
<proteinExistence type="predicted"/>
<dbReference type="Proteomes" id="UP001234297">
    <property type="component" value="Chromosome 11"/>
</dbReference>
<reference evidence="1 2" key="1">
    <citation type="journal article" date="2022" name="Hortic Res">
        <title>A haplotype resolved chromosomal level avocado genome allows analysis of novel avocado genes.</title>
        <authorList>
            <person name="Nath O."/>
            <person name="Fletcher S.J."/>
            <person name="Hayward A."/>
            <person name="Shaw L.M."/>
            <person name="Masouleh A.K."/>
            <person name="Furtado A."/>
            <person name="Henry R.J."/>
            <person name="Mitter N."/>
        </authorList>
    </citation>
    <scope>NUCLEOTIDE SEQUENCE [LARGE SCALE GENOMIC DNA]</scope>
    <source>
        <strain evidence="2">cv. Hass</strain>
    </source>
</reference>
<sequence>MELCSFLRPAAVVLSLVLVQLLEAQALNQNRTRVVPALLVFGDSLVDPGNNNVLPTVARSNFPPYGRDFLGHKATGRFSNGKIATDVIAVSELGIKEYLPAYLDPELKPQDLLTGVSFGSAGTGYDTLTATTFSVLSIWDQLELFKEYKEKLKAIAGEGRAAHIISESLYIVCAGSNDVVLTYFSPTSPYRKMQYDFSSYASFLVQTASSFLEELYHLGARRIGVLGLPPLGCLPSQRTMAGGQQRECVASFNEASKEYNYKLNKELKMLGAKLPGTKMVYIDFYTPAYEIFQDPTKYGFEQASTGCCGTGVFEYAILCNDLSPHTCTDASKYVFFDSYHPTQRVYEIFLPKVLQEYLPHLI</sequence>
<evidence type="ECO:0000313" key="1">
    <source>
        <dbReference type="EMBL" id="KAJ8624755.1"/>
    </source>
</evidence>
<name>A0ACC2KUT8_PERAE</name>
<organism evidence="1 2">
    <name type="scientific">Persea americana</name>
    <name type="common">Avocado</name>
    <dbReference type="NCBI Taxonomy" id="3435"/>
    <lineage>
        <taxon>Eukaryota</taxon>
        <taxon>Viridiplantae</taxon>
        <taxon>Streptophyta</taxon>
        <taxon>Embryophyta</taxon>
        <taxon>Tracheophyta</taxon>
        <taxon>Spermatophyta</taxon>
        <taxon>Magnoliopsida</taxon>
        <taxon>Magnoliidae</taxon>
        <taxon>Laurales</taxon>
        <taxon>Lauraceae</taxon>
        <taxon>Persea</taxon>
    </lineage>
</organism>
<evidence type="ECO:0000313" key="2">
    <source>
        <dbReference type="Proteomes" id="UP001234297"/>
    </source>
</evidence>
<gene>
    <name evidence="1" type="ORF">MRB53_033285</name>
</gene>
<dbReference type="EMBL" id="CM056819">
    <property type="protein sequence ID" value="KAJ8624755.1"/>
    <property type="molecule type" value="Genomic_DNA"/>
</dbReference>
<protein>
    <submittedName>
        <fullName evidence="1">Uncharacterized protein</fullName>
    </submittedName>
</protein>
<accession>A0ACC2KUT8</accession>